<geneLocation type="plasmid" evidence="2 3">
    <name>pTi6.2</name>
</geneLocation>
<proteinExistence type="predicted"/>
<name>A0ABY8IUL5_9HYPH</name>
<protein>
    <submittedName>
        <fullName evidence="2">Uncharacterized protein</fullName>
    </submittedName>
</protein>
<evidence type="ECO:0000256" key="1">
    <source>
        <dbReference type="SAM" id="MobiDB-lite"/>
    </source>
</evidence>
<dbReference type="RefSeq" id="WP_142832610.1">
    <property type="nucleotide sequence ID" value="NZ_CP117269.1"/>
</dbReference>
<organism evidence="2 3">
    <name type="scientific">Rhizobium rhododendri</name>
    <dbReference type="NCBI Taxonomy" id="2506430"/>
    <lineage>
        <taxon>Bacteria</taxon>
        <taxon>Pseudomonadati</taxon>
        <taxon>Pseudomonadota</taxon>
        <taxon>Alphaproteobacteria</taxon>
        <taxon>Hyphomicrobiales</taxon>
        <taxon>Rhizobiaceae</taxon>
        <taxon>Rhizobium/Agrobacterium group</taxon>
        <taxon>Rhizobium</taxon>
    </lineage>
</organism>
<gene>
    <name evidence="2" type="ORF">PR018_25730</name>
</gene>
<reference evidence="2" key="2">
    <citation type="journal article" date="2023" name="MicrobiologyOpen">
        <title>Genomics of the tumorigenes clade of the family Rhizobiaceae and description of Rhizobium rhododendri sp. nov.</title>
        <authorList>
            <person name="Kuzmanovic N."/>
            <person name="diCenzo G.C."/>
            <person name="Bunk B."/>
            <person name="Sproeer C."/>
            <person name="Fruehling A."/>
            <person name="Neumann-Schaal M."/>
            <person name="Overmann J."/>
            <person name="Smalla K."/>
        </authorList>
    </citation>
    <scope>NUCLEOTIDE SEQUENCE</scope>
    <source>
        <strain evidence="2">Rho-6.2</strain>
        <plasmid evidence="2">pTi6.2</plasmid>
    </source>
</reference>
<keyword evidence="3" id="KW-1185">Reference proteome</keyword>
<sequence length="91" mass="10668">MQIKFAVNWERLKEKLKENKEARKAAKRIKSSHIADFSGEGQDLADHFNEQKTAWPIARWIALGLESNHDGARKRHNDFKDSPRLSCHWRS</sequence>
<accession>A0ABY8IUL5</accession>
<evidence type="ECO:0000313" key="2">
    <source>
        <dbReference type="EMBL" id="WFS26404.1"/>
    </source>
</evidence>
<reference evidence="2" key="1">
    <citation type="journal article" date="2019" name="Phytopathology">
        <title>A Novel Group of Rhizobium tumorigenes-Like Agrobacteria Associated with Crown Gall Disease of Rhododendron and Blueberry.</title>
        <authorList>
            <person name="Kuzmanovic N."/>
            <person name="Behrens P."/>
            <person name="Idczak E."/>
            <person name="Wagner S."/>
            <person name="Gotz M."/>
            <person name="Sproer C."/>
            <person name="Bunk B."/>
            <person name="Overmann J."/>
            <person name="Smalla K."/>
        </authorList>
    </citation>
    <scope>NUCLEOTIDE SEQUENCE</scope>
    <source>
        <strain evidence="2">Rho-6.2</strain>
    </source>
</reference>
<evidence type="ECO:0000313" key="3">
    <source>
        <dbReference type="Proteomes" id="UP000318939"/>
    </source>
</evidence>
<keyword evidence="2" id="KW-0614">Plasmid</keyword>
<dbReference type="EMBL" id="CP117269">
    <property type="protein sequence ID" value="WFS26404.1"/>
    <property type="molecule type" value="Genomic_DNA"/>
</dbReference>
<dbReference type="Proteomes" id="UP000318939">
    <property type="component" value="Plasmid pTi6.2"/>
</dbReference>
<feature type="region of interest" description="Disordered" evidence="1">
    <location>
        <begin position="70"/>
        <end position="91"/>
    </location>
</feature>